<dbReference type="InterPro" id="IPR020562">
    <property type="entry name" value="PRibGlycinamide_synth_N"/>
</dbReference>
<evidence type="ECO:0000256" key="6">
    <source>
        <dbReference type="ARBA" id="ARBA00022741"/>
    </source>
</evidence>
<dbReference type="InterPro" id="IPR016185">
    <property type="entry name" value="PreATP-grasp_dom_sf"/>
</dbReference>
<evidence type="ECO:0000313" key="16">
    <source>
        <dbReference type="EMBL" id="TDT62319.1"/>
    </source>
</evidence>
<evidence type="ECO:0000256" key="3">
    <source>
        <dbReference type="ARBA" id="ARBA00013255"/>
    </source>
</evidence>
<dbReference type="InterPro" id="IPR013815">
    <property type="entry name" value="ATP_grasp_subdomain_1"/>
</dbReference>
<protein>
    <recommendedName>
        <fullName evidence="3 13">Phosphoribosylamine--glycine ligase</fullName>
        <ecNumber evidence="3 13">6.3.4.13</ecNumber>
    </recommendedName>
    <alternativeName>
        <fullName evidence="13">GARS</fullName>
    </alternativeName>
    <alternativeName>
        <fullName evidence="11 13">Glycinamide ribonucleotide synthetase</fullName>
    </alternativeName>
    <alternativeName>
        <fullName evidence="12 13">Phosphoribosylglycinamide synthetase</fullName>
    </alternativeName>
</protein>
<dbReference type="SUPFAM" id="SSF51246">
    <property type="entry name" value="Rudiment single hybrid motif"/>
    <property type="match status" value="1"/>
</dbReference>
<comment type="pathway">
    <text evidence="2 13">Purine metabolism; IMP biosynthesis via de novo pathway; N(1)-(5-phospho-D-ribosyl)glycinamide from 5-phospho-alpha-D-ribose 1-diphosphate: step 2/2.</text>
</comment>
<dbReference type="OrthoDB" id="9807240at2"/>
<dbReference type="GO" id="GO:0046872">
    <property type="term" value="F:metal ion binding"/>
    <property type="evidence" value="ECO:0007669"/>
    <property type="project" value="UniProtKB-KW"/>
</dbReference>
<name>A0A4R7KT48_9CLOT</name>
<accession>A0A4R7KT48</accession>
<keyword evidence="8 14" id="KW-0067">ATP-binding</keyword>
<gene>
    <name evidence="13" type="primary">purD</name>
    <name evidence="16" type="ORF">EDD71_10442</name>
</gene>
<evidence type="ECO:0000256" key="8">
    <source>
        <dbReference type="ARBA" id="ARBA00022840"/>
    </source>
</evidence>
<dbReference type="Pfam" id="PF02843">
    <property type="entry name" value="GARS_C"/>
    <property type="match status" value="1"/>
</dbReference>
<dbReference type="EMBL" id="SOAZ01000004">
    <property type="protein sequence ID" value="TDT62319.1"/>
    <property type="molecule type" value="Genomic_DNA"/>
</dbReference>
<dbReference type="InterPro" id="IPR020560">
    <property type="entry name" value="PRibGlycinamide_synth_C-dom"/>
</dbReference>
<dbReference type="Gene3D" id="3.30.470.20">
    <property type="entry name" value="ATP-grasp fold, B domain"/>
    <property type="match status" value="1"/>
</dbReference>
<keyword evidence="17" id="KW-1185">Reference proteome</keyword>
<comment type="catalytic activity">
    <reaction evidence="13">
        <text>5-phospho-beta-D-ribosylamine + glycine + ATP = N(1)-(5-phospho-beta-D-ribosyl)glycinamide + ADP + phosphate + H(+)</text>
        <dbReference type="Rhea" id="RHEA:17453"/>
        <dbReference type="ChEBI" id="CHEBI:15378"/>
        <dbReference type="ChEBI" id="CHEBI:30616"/>
        <dbReference type="ChEBI" id="CHEBI:43474"/>
        <dbReference type="ChEBI" id="CHEBI:57305"/>
        <dbReference type="ChEBI" id="CHEBI:58681"/>
        <dbReference type="ChEBI" id="CHEBI:143788"/>
        <dbReference type="ChEBI" id="CHEBI:456216"/>
        <dbReference type="EC" id="6.3.4.13"/>
    </reaction>
</comment>
<dbReference type="Pfam" id="PF02844">
    <property type="entry name" value="GARS_N"/>
    <property type="match status" value="1"/>
</dbReference>
<evidence type="ECO:0000259" key="15">
    <source>
        <dbReference type="PROSITE" id="PS50975"/>
    </source>
</evidence>
<dbReference type="GO" id="GO:0009113">
    <property type="term" value="P:purine nucleobase biosynthetic process"/>
    <property type="evidence" value="ECO:0007669"/>
    <property type="project" value="InterPro"/>
</dbReference>
<comment type="caution">
    <text evidence="16">The sequence shown here is derived from an EMBL/GenBank/DDBJ whole genome shotgun (WGS) entry which is preliminary data.</text>
</comment>
<organism evidence="16 17">
    <name type="scientific">Fonticella tunisiensis</name>
    <dbReference type="NCBI Taxonomy" id="1096341"/>
    <lineage>
        <taxon>Bacteria</taxon>
        <taxon>Bacillati</taxon>
        <taxon>Bacillota</taxon>
        <taxon>Clostridia</taxon>
        <taxon>Eubacteriales</taxon>
        <taxon>Clostridiaceae</taxon>
        <taxon>Fonticella</taxon>
    </lineage>
</organism>
<dbReference type="RefSeq" id="WP_133627323.1">
    <property type="nucleotide sequence ID" value="NZ_SOAZ01000004.1"/>
</dbReference>
<dbReference type="SMART" id="SM01209">
    <property type="entry name" value="GARS_A"/>
    <property type="match status" value="1"/>
</dbReference>
<proteinExistence type="inferred from homology"/>
<evidence type="ECO:0000256" key="4">
    <source>
        <dbReference type="ARBA" id="ARBA00022598"/>
    </source>
</evidence>
<evidence type="ECO:0000256" key="7">
    <source>
        <dbReference type="ARBA" id="ARBA00022755"/>
    </source>
</evidence>
<dbReference type="GO" id="GO:0004637">
    <property type="term" value="F:phosphoribosylamine-glycine ligase activity"/>
    <property type="evidence" value="ECO:0007669"/>
    <property type="project" value="UniProtKB-UniRule"/>
</dbReference>
<evidence type="ECO:0000256" key="1">
    <source>
        <dbReference type="ARBA" id="ARBA00001936"/>
    </source>
</evidence>
<dbReference type="SUPFAM" id="SSF56059">
    <property type="entry name" value="Glutathione synthetase ATP-binding domain-like"/>
    <property type="match status" value="1"/>
</dbReference>
<evidence type="ECO:0000256" key="9">
    <source>
        <dbReference type="ARBA" id="ARBA00023211"/>
    </source>
</evidence>
<evidence type="ECO:0000313" key="17">
    <source>
        <dbReference type="Proteomes" id="UP000295325"/>
    </source>
</evidence>
<dbReference type="NCBIfam" id="TIGR00877">
    <property type="entry name" value="purD"/>
    <property type="match status" value="1"/>
</dbReference>
<dbReference type="UniPathway" id="UPA00074">
    <property type="reaction ID" value="UER00125"/>
</dbReference>
<keyword evidence="4 13" id="KW-0436">Ligase</keyword>
<evidence type="ECO:0000256" key="12">
    <source>
        <dbReference type="ARBA" id="ARBA00042864"/>
    </source>
</evidence>
<dbReference type="PANTHER" id="PTHR43472:SF1">
    <property type="entry name" value="PHOSPHORIBOSYLAMINE--GLYCINE LIGASE, CHLOROPLASTIC"/>
    <property type="match status" value="1"/>
</dbReference>
<reference evidence="16 17" key="1">
    <citation type="submission" date="2019-03" db="EMBL/GenBank/DDBJ databases">
        <title>Genomic Encyclopedia of Type Strains, Phase IV (KMG-IV): sequencing the most valuable type-strain genomes for metagenomic binning, comparative biology and taxonomic classification.</title>
        <authorList>
            <person name="Goeker M."/>
        </authorList>
    </citation>
    <scope>NUCLEOTIDE SEQUENCE [LARGE SCALE GENOMIC DNA]</scope>
    <source>
        <strain evidence="16 17">DSM 24455</strain>
    </source>
</reference>
<dbReference type="InterPro" id="IPR020561">
    <property type="entry name" value="PRibGlycinamid_synth_ATP-grasp"/>
</dbReference>
<dbReference type="AlphaFoldDB" id="A0A4R7KT48"/>
<evidence type="ECO:0000256" key="10">
    <source>
        <dbReference type="ARBA" id="ARBA00038345"/>
    </source>
</evidence>
<dbReference type="InterPro" id="IPR011761">
    <property type="entry name" value="ATP-grasp"/>
</dbReference>
<evidence type="ECO:0000256" key="14">
    <source>
        <dbReference type="PROSITE-ProRule" id="PRU00409"/>
    </source>
</evidence>
<dbReference type="GO" id="GO:0006189">
    <property type="term" value="P:'de novo' IMP biosynthetic process"/>
    <property type="evidence" value="ECO:0007669"/>
    <property type="project" value="UniProtKB-UniRule"/>
</dbReference>
<dbReference type="Pfam" id="PF01071">
    <property type="entry name" value="GARS_A"/>
    <property type="match status" value="1"/>
</dbReference>
<dbReference type="HAMAP" id="MF_00138">
    <property type="entry name" value="GARS"/>
    <property type="match status" value="1"/>
</dbReference>
<comment type="similarity">
    <text evidence="10 13">Belongs to the GARS family.</text>
</comment>
<dbReference type="InterPro" id="IPR000115">
    <property type="entry name" value="PRibGlycinamide_synth"/>
</dbReference>
<dbReference type="SUPFAM" id="SSF52440">
    <property type="entry name" value="PreATP-grasp domain"/>
    <property type="match status" value="1"/>
</dbReference>
<evidence type="ECO:0000256" key="2">
    <source>
        <dbReference type="ARBA" id="ARBA00005174"/>
    </source>
</evidence>
<feature type="domain" description="ATP-grasp" evidence="15">
    <location>
        <begin position="107"/>
        <end position="313"/>
    </location>
</feature>
<keyword evidence="5" id="KW-0479">Metal-binding</keyword>
<dbReference type="FunFam" id="3.40.50.20:FF:000006">
    <property type="entry name" value="Phosphoribosylamine--glycine ligase, chloroplastic"/>
    <property type="match status" value="1"/>
</dbReference>
<dbReference type="GO" id="GO:0005524">
    <property type="term" value="F:ATP binding"/>
    <property type="evidence" value="ECO:0007669"/>
    <property type="project" value="UniProtKB-UniRule"/>
</dbReference>
<dbReference type="InterPro" id="IPR011054">
    <property type="entry name" value="Rudment_hybrid_motif"/>
</dbReference>
<keyword evidence="9" id="KW-0464">Manganese</keyword>
<dbReference type="Gene3D" id="3.40.50.20">
    <property type="match status" value="1"/>
</dbReference>
<dbReference type="SMART" id="SM01210">
    <property type="entry name" value="GARS_C"/>
    <property type="match status" value="1"/>
</dbReference>
<evidence type="ECO:0000256" key="11">
    <source>
        <dbReference type="ARBA" id="ARBA00042242"/>
    </source>
</evidence>
<keyword evidence="7 13" id="KW-0658">Purine biosynthesis</keyword>
<keyword evidence="6 14" id="KW-0547">Nucleotide-binding</keyword>
<sequence>MKILIIGNGGREHAIAWKVSQSPLVESIYCAPGNGGTKDEYKCVNLNIKEIDDLVRFAKDEKIDLTIVGPEGPLVDGIVDRFKLEGLKIFGPSRHAAKLEGSKIFAKEFMKKYGVKTAEYESFGDLEDAINYINKCSYPVVIKADGLAAGKGVVICQNHNEAKDVLTAFMEKDIFNGSGKRVVIEEYLEGVEASILSITDGLTILPFISSKDYKNIYDGNRGPNTGGMGAIAPNPYFNEEVSMQFIRNILEPTLKGIKSEGMDYTGIIFFGIMITQKGVYLLEYNVRMGDPETQAVLPLMKSDFVELILRALDKRLSCFNIEWRDEFSCCVVGASKGYPGKYETGFEIKGICKAENKIFIAGASYENNNLITTGGRVLCSTATGETLKEATSRAYEDINKIHFEGMYFRRDIGTVN</sequence>
<evidence type="ECO:0000256" key="5">
    <source>
        <dbReference type="ARBA" id="ARBA00022723"/>
    </source>
</evidence>
<dbReference type="PANTHER" id="PTHR43472">
    <property type="entry name" value="PHOSPHORIBOSYLAMINE--GLYCINE LIGASE"/>
    <property type="match status" value="1"/>
</dbReference>
<dbReference type="Gene3D" id="3.90.600.10">
    <property type="entry name" value="Phosphoribosylglycinamide synthetase, C-terminal domain"/>
    <property type="match status" value="1"/>
</dbReference>
<comment type="cofactor">
    <cofactor evidence="1">
        <name>Mn(2+)</name>
        <dbReference type="ChEBI" id="CHEBI:29035"/>
    </cofactor>
</comment>
<dbReference type="Gene3D" id="3.30.1490.20">
    <property type="entry name" value="ATP-grasp fold, A domain"/>
    <property type="match status" value="1"/>
</dbReference>
<dbReference type="InterPro" id="IPR037123">
    <property type="entry name" value="PRibGlycinamide_synth_C_sf"/>
</dbReference>
<dbReference type="Proteomes" id="UP000295325">
    <property type="component" value="Unassembled WGS sequence"/>
</dbReference>
<dbReference type="EC" id="6.3.4.13" evidence="3 13"/>
<evidence type="ECO:0000256" key="13">
    <source>
        <dbReference type="HAMAP-Rule" id="MF_00138"/>
    </source>
</evidence>
<dbReference type="PROSITE" id="PS50975">
    <property type="entry name" value="ATP_GRASP"/>
    <property type="match status" value="1"/>
</dbReference>